<dbReference type="InterPro" id="IPR001128">
    <property type="entry name" value="Cyt_P450"/>
</dbReference>
<dbReference type="OMA" id="MEVAFIY"/>
<keyword evidence="9" id="KW-1133">Transmembrane helix</keyword>
<dbReference type="InterPro" id="IPR036396">
    <property type="entry name" value="Cyt_P450_sf"/>
</dbReference>
<evidence type="ECO:0000256" key="4">
    <source>
        <dbReference type="ARBA" id="ARBA00022723"/>
    </source>
</evidence>
<dbReference type="PANTHER" id="PTHR47944:SF19">
    <property type="entry name" value="CYTOCHROME P450 77A4"/>
    <property type="match status" value="1"/>
</dbReference>
<comment type="similarity">
    <text evidence="2">Belongs to the cytochrome P450 family.</text>
</comment>
<protein>
    <recommendedName>
        <fullName evidence="12">Cytochrome P450</fullName>
    </recommendedName>
</protein>
<keyword evidence="6" id="KW-0408">Iron</keyword>
<sequence>MNHNQPRPFHLPESIPNQPRKTRKCTHQQLNFMPSSPSTSPTIFFNKQSMTTMFSAAVDKLSPCTYVTLAIFFILVFVVKTKPRRSSGRHKLPPGPKPWPFVGCLPELVRNKPTFRWIHGLMKEMKTEILCVKLAQTHLIVVSSPEISREVLKTQDAKFASRPSTAATRIITRGYLATALVPLGHQWRKMRKIMTSELLSPTRMRWTYGKRVEELNHIVRYVHDQAKSPVDIRSLARGYMVNVIRRLVFRRRGLGGPKGSGLMGPQEVEHAEALFTIHAHLFAFCVGDYTHFLSFLDLEGHKKAIRDANATVDKYHDPIIHSRVAQIRSGSHTEADDLLHLLIMLKDAEGMPLLSLEEIKAQVTDLMLASVDNPASSVEWAFAELIDTQKSCGRNRQGGW</sequence>
<dbReference type="Pfam" id="PF00067">
    <property type="entry name" value="p450"/>
    <property type="match status" value="1"/>
</dbReference>
<evidence type="ECO:0000256" key="7">
    <source>
        <dbReference type="ARBA" id="ARBA00023033"/>
    </source>
</evidence>
<keyword evidence="7" id="KW-0503">Monooxygenase</keyword>
<feature type="region of interest" description="Disordered" evidence="8">
    <location>
        <begin position="1"/>
        <end position="24"/>
    </location>
</feature>
<keyword evidence="3" id="KW-0349">Heme</keyword>
<evidence type="ECO:0000313" key="10">
    <source>
        <dbReference type="EnsemblPlants" id="Kaladp0043s0236.1.v1.1"/>
    </source>
</evidence>
<organism evidence="10 11">
    <name type="scientific">Kalanchoe fedtschenkoi</name>
    <name type="common">Lavender scallops</name>
    <name type="synonym">South American air plant</name>
    <dbReference type="NCBI Taxonomy" id="63787"/>
    <lineage>
        <taxon>Eukaryota</taxon>
        <taxon>Viridiplantae</taxon>
        <taxon>Streptophyta</taxon>
        <taxon>Embryophyta</taxon>
        <taxon>Tracheophyta</taxon>
        <taxon>Spermatophyta</taxon>
        <taxon>Magnoliopsida</taxon>
        <taxon>eudicotyledons</taxon>
        <taxon>Gunneridae</taxon>
        <taxon>Pentapetalae</taxon>
        <taxon>Saxifragales</taxon>
        <taxon>Crassulaceae</taxon>
        <taxon>Kalanchoe</taxon>
    </lineage>
</organism>
<dbReference type="AlphaFoldDB" id="A0A7N0TRN8"/>
<evidence type="ECO:0000313" key="11">
    <source>
        <dbReference type="Proteomes" id="UP000594263"/>
    </source>
</evidence>
<dbReference type="PANTHER" id="PTHR47944">
    <property type="entry name" value="CYTOCHROME P450 98A9"/>
    <property type="match status" value="1"/>
</dbReference>
<evidence type="ECO:0000256" key="2">
    <source>
        <dbReference type="ARBA" id="ARBA00010617"/>
    </source>
</evidence>
<dbReference type="EnsemblPlants" id="Kaladp0043s0236.1.v1.1">
    <property type="protein sequence ID" value="Kaladp0043s0236.1.v1.1"/>
    <property type="gene ID" value="Kaladp0043s0236.v1.1"/>
</dbReference>
<evidence type="ECO:0000256" key="5">
    <source>
        <dbReference type="ARBA" id="ARBA00023002"/>
    </source>
</evidence>
<dbReference type="Gramene" id="Kaladp0043s0236.1.v1.1">
    <property type="protein sequence ID" value="Kaladp0043s0236.1.v1.1"/>
    <property type="gene ID" value="Kaladp0043s0236.v1.1"/>
</dbReference>
<evidence type="ECO:0000256" key="9">
    <source>
        <dbReference type="SAM" id="Phobius"/>
    </source>
</evidence>
<evidence type="ECO:0000256" key="8">
    <source>
        <dbReference type="SAM" id="MobiDB-lite"/>
    </source>
</evidence>
<dbReference type="GO" id="GO:0005506">
    <property type="term" value="F:iron ion binding"/>
    <property type="evidence" value="ECO:0007669"/>
    <property type="project" value="InterPro"/>
</dbReference>
<reference evidence="10" key="1">
    <citation type="submission" date="2021-01" db="UniProtKB">
        <authorList>
            <consortium name="EnsemblPlants"/>
        </authorList>
    </citation>
    <scope>IDENTIFICATION</scope>
</reference>
<dbReference type="Gene3D" id="1.10.630.10">
    <property type="entry name" value="Cytochrome P450"/>
    <property type="match status" value="1"/>
</dbReference>
<dbReference type="SUPFAM" id="SSF48264">
    <property type="entry name" value="Cytochrome P450"/>
    <property type="match status" value="1"/>
</dbReference>
<keyword evidence="9" id="KW-0472">Membrane</keyword>
<feature type="transmembrane region" description="Helical" evidence="9">
    <location>
        <begin position="60"/>
        <end position="79"/>
    </location>
</feature>
<keyword evidence="5" id="KW-0560">Oxidoreductase</keyword>
<dbReference type="GO" id="GO:0016705">
    <property type="term" value="F:oxidoreductase activity, acting on paired donors, with incorporation or reduction of molecular oxygen"/>
    <property type="evidence" value="ECO:0007669"/>
    <property type="project" value="InterPro"/>
</dbReference>
<evidence type="ECO:0000256" key="1">
    <source>
        <dbReference type="ARBA" id="ARBA00001971"/>
    </source>
</evidence>
<name>A0A7N0TRN8_KALFE</name>
<evidence type="ECO:0000256" key="3">
    <source>
        <dbReference type="ARBA" id="ARBA00022617"/>
    </source>
</evidence>
<comment type="cofactor">
    <cofactor evidence="1">
        <name>heme</name>
        <dbReference type="ChEBI" id="CHEBI:30413"/>
    </cofactor>
</comment>
<keyword evidence="4" id="KW-0479">Metal-binding</keyword>
<keyword evidence="11" id="KW-1185">Reference proteome</keyword>
<accession>A0A7N0TRN8</accession>
<evidence type="ECO:0000256" key="6">
    <source>
        <dbReference type="ARBA" id="ARBA00023004"/>
    </source>
</evidence>
<dbReference type="GO" id="GO:0020037">
    <property type="term" value="F:heme binding"/>
    <property type="evidence" value="ECO:0007669"/>
    <property type="project" value="InterPro"/>
</dbReference>
<dbReference type="Proteomes" id="UP000594263">
    <property type="component" value="Unplaced"/>
</dbReference>
<evidence type="ECO:0008006" key="12">
    <source>
        <dbReference type="Google" id="ProtNLM"/>
    </source>
</evidence>
<proteinExistence type="inferred from homology"/>
<dbReference type="GO" id="GO:0004497">
    <property type="term" value="F:monooxygenase activity"/>
    <property type="evidence" value="ECO:0007669"/>
    <property type="project" value="UniProtKB-KW"/>
</dbReference>
<keyword evidence="9" id="KW-0812">Transmembrane</keyword>